<organism evidence="4 5">
    <name type="scientific">Caenorhabditis briggsae</name>
    <dbReference type="NCBI Taxonomy" id="6238"/>
    <lineage>
        <taxon>Eukaryota</taxon>
        <taxon>Metazoa</taxon>
        <taxon>Ecdysozoa</taxon>
        <taxon>Nematoda</taxon>
        <taxon>Chromadorea</taxon>
        <taxon>Rhabditida</taxon>
        <taxon>Rhabditina</taxon>
        <taxon>Rhabditomorpha</taxon>
        <taxon>Rhabditoidea</taxon>
        <taxon>Rhabditidae</taxon>
        <taxon>Peloderinae</taxon>
        <taxon>Caenorhabditis</taxon>
    </lineage>
</organism>
<keyword evidence="2" id="KW-1133">Transmembrane helix</keyword>
<name>A0AAE9J1C2_CAEBR</name>
<accession>A0AAE9J1C2</accession>
<gene>
    <name evidence="4" type="ORF">L5515_000088</name>
</gene>
<sequence>MKFVSFVVVLLITIISTAEAGRTKDAWPKDFDVTKLTAWPKMKKYFAMVPKRESEDWIGVPIQRRIIGVRFANGTEVIDKKRLFRPIRIFIVEPTRLIRGLAIAYGVLGFLGSAVFLYFCTKNMWKTGVIVTVTDLHAEHKKRECPVMLTLCMNAKKEGKTEIVKTAPGRKQGSSVQEDKKVN</sequence>
<feature type="region of interest" description="Disordered" evidence="1">
    <location>
        <begin position="163"/>
        <end position="183"/>
    </location>
</feature>
<keyword evidence="3" id="KW-0732">Signal</keyword>
<evidence type="ECO:0000256" key="3">
    <source>
        <dbReference type="SAM" id="SignalP"/>
    </source>
</evidence>
<reference evidence="4 5" key="1">
    <citation type="submission" date="2022-04" db="EMBL/GenBank/DDBJ databases">
        <title>Chromosome-level reference genomes for two strains of Caenorhabditis briggsae: an improved platform for comparative genomics.</title>
        <authorList>
            <person name="Stevens L."/>
            <person name="Andersen E."/>
        </authorList>
    </citation>
    <scope>NUCLEOTIDE SEQUENCE [LARGE SCALE GENOMIC DNA]</scope>
    <source>
        <strain evidence="4">VX34</strain>
        <tissue evidence="4">Whole-organism</tissue>
    </source>
</reference>
<dbReference type="EMBL" id="CP092620">
    <property type="protein sequence ID" value="UMM10208.1"/>
    <property type="molecule type" value="Genomic_DNA"/>
</dbReference>
<evidence type="ECO:0000313" key="5">
    <source>
        <dbReference type="Proteomes" id="UP000829354"/>
    </source>
</evidence>
<keyword evidence="2" id="KW-0472">Membrane</keyword>
<feature type="signal peptide" evidence="3">
    <location>
        <begin position="1"/>
        <end position="20"/>
    </location>
</feature>
<evidence type="ECO:0000313" key="4">
    <source>
        <dbReference type="EMBL" id="UMM10208.1"/>
    </source>
</evidence>
<protein>
    <submittedName>
        <fullName evidence="4">Uncharacterized protein</fullName>
    </submittedName>
</protein>
<dbReference type="Proteomes" id="UP000829354">
    <property type="component" value="Chromosome I"/>
</dbReference>
<keyword evidence="5" id="KW-1185">Reference proteome</keyword>
<feature type="chain" id="PRO_5041911520" evidence="3">
    <location>
        <begin position="21"/>
        <end position="183"/>
    </location>
</feature>
<evidence type="ECO:0000256" key="1">
    <source>
        <dbReference type="SAM" id="MobiDB-lite"/>
    </source>
</evidence>
<feature type="transmembrane region" description="Helical" evidence="2">
    <location>
        <begin position="102"/>
        <end position="120"/>
    </location>
</feature>
<keyword evidence="2" id="KW-0812">Transmembrane</keyword>
<dbReference type="AlphaFoldDB" id="A0AAE9J1C2"/>
<proteinExistence type="predicted"/>
<evidence type="ECO:0000256" key="2">
    <source>
        <dbReference type="SAM" id="Phobius"/>
    </source>
</evidence>